<accession>A0A165NX35</accession>
<evidence type="ECO:0000313" key="2">
    <source>
        <dbReference type="Proteomes" id="UP000076567"/>
    </source>
</evidence>
<dbReference type="AlphaFoldDB" id="A0A165NX35"/>
<dbReference type="RefSeq" id="WP_066238544.1">
    <property type="nucleotide sequence ID" value="NZ_LRFC01000006.1"/>
</dbReference>
<protein>
    <submittedName>
        <fullName evidence="1">Uncharacterized protein</fullName>
    </submittedName>
</protein>
<name>A0A165NX35_9BACL</name>
<sequence>MEVRYHFMHKIREAVTNEIILHFMDFKGARIIKLTVEELNATTNKKLKEDARTQWETIQNAHTMKPRA</sequence>
<evidence type="ECO:0000313" key="1">
    <source>
        <dbReference type="EMBL" id="KZE68010.1"/>
    </source>
</evidence>
<dbReference type="Proteomes" id="UP000076567">
    <property type="component" value="Unassembled WGS sequence"/>
</dbReference>
<comment type="caution">
    <text evidence="1">The sequence shown here is derived from an EMBL/GenBank/DDBJ whole genome shotgun (WGS) entry which is preliminary data.</text>
</comment>
<reference evidence="2" key="1">
    <citation type="submission" date="2016-01" db="EMBL/GenBank/DDBJ databases">
        <title>Draft genome of Chromobacterium sp. F49.</title>
        <authorList>
            <person name="Hong K.W."/>
        </authorList>
    </citation>
    <scope>NUCLEOTIDE SEQUENCE [LARGE SCALE GENOMIC DNA]</scope>
    <source>
        <strain evidence="2">P7IIIA</strain>
    </source>
</reference>
<gene>
    <name evidence="1" type="ORF">AWM68_17720</name>
</gene>
<proteinExistence type="predicted"/>
<dbReference type="EMBL" id="LRFC01000006">
    <property type="protein sequence ID" value="KZE68010.1"/>
    <property type="molecule type" value="Genomic_DNA"/>
</dbReference>
<dbReference type="OrthoDB" id="2972429at2"/>
<organism evidence="1 2">
    <name type="scientific">Fictibacillus phosphorivorans</name>
    <dbReference type="NCBI Taxonomy" id="1221500"/>
    <lineage>
        <taxon>Bacteria</taxon>
        <taxon>Bacillati</taxon>
        <taxon>Bacillota</taxon>
        <taxon>Bacilli</taxon>
        <taxon>Bacillales</taxon>
        <taxon>Fictibacillaceae</taxon>
        <taxon>Fictibacillus</taxon>
    </lineage>
</organism>
<keyword evidence="2" id="KW-1185">Reference proteome</keyword>